<proteinExistence type="predicted"/>
<dbReference type="OrthoDB" id="2163600at2"/>
<dbReference type="PANTHER" id="PTHR33408:SF2">
    <property type="entry name" value="TRANSPOSASE DDE DOMAIN-CONTAINING PROTEIN"/>
    <property type="match status" value="1"/>
</dbReference>
<accession>A0A5R9C1M9</accession>
<evidence type="ECO:0000313" key="2">
    <source>
        <dbReference type="EMBL" id="TLQ06603.1"/>
    </source>
</evidence>
<evidence type="ECO:0000313" key="3">
    <source>
        <dbReference type="Proteomes" id="UP000307201"/>
    </source>
</evidence>
<dbReference type="Pfam" id="PF05598">
    <property type="entry name" value="DUF772"/>
    <property type="match status" value="1"/>
</dbReference>
<comment type="caution">
    <text evidence="2">The sequence shown here is derived from an EMBL/GenBank/DDBJ whole genome shotgun (WGS) entry which is preliminary data.</text>
</comment>
<sequence length="78" mass="9239">MKIYLRLQGILFVYASKRSTAYHPKFLLKARLFAYSEGIFSGRKIEKMMQENLAMQWLTGQTLVSYRALNRFRVSEKN</sequence>
<dbReference type="Proteomes" id="UP000307201">
    <property type="component" value="Unassembled WGS sequence"/>
</dbReference>
<organism evidence="2 3">
    <name type="scientific">Marinilactibacillus psychrotolerans</name>
    <dbReference type="NCBI Taxonomy" id="191770"/>
    <lineage>
        <taxon>Bacteria</taxon>
        <taxon>Bacillati</taxon>
        <taxon>Bacillota</taxon>
        <taxon>Bacilli</taxon>
        <taxon>Lactobacillales</taxon>
        <taxon>Carnobacteriaceae</taxon>
        <taxon>Marinilactibacillus</taxon>
    </lineage>
</organism>
<name>A0A5R9C1M9_9LACT</name>
<evidence type="ECO:0000259" key="1">
    <source>
        <dbReference type="Pfam" id="PF05598"/>
    </source>
</evidence>
<dbReference type="PANTHER" id="PTHR33408">
    <property type="entry name" value="TRANSPOSASE"/>
    <property type="match status" value="1"/>
</dbReference>
<dbReference type="AlphaFoldDB" id="A0A5R9C1M9"/>
<dbReference type="EMBL" id="VBTE01000028">
    <property type="protein sequence ID" value="TLQ06603.1"/>
    <property type="molecule type" value="Genomic_DNA"/>
</dbReference>
<gene>
    <name evidence="2" type="ORF">FEZ48_09245</name>
</gene>
<dbReference type="InterPro" id="IPR008490">
    <property type="entry name" value="Transposase_InsH_N"/>
</dbReference>
<reference evidence="2 3" key="1">
    <citation type="submission" date="2019-05" db="EMBL/GenBank/DDBJ databases">
        <title>The metagenome of a microbial culture collection derived from dairy environment covers the genomic content of the human microbiome.</title>
        <authorList>
            <person name="Roder T."/>
            <person name="Wuthrich D."/>
            <person name="Sattari Z."/>
            <person name="Von Ah U."/>
            <person name="Bar C."/>
            <person name="Ronchi F."/>
            <person name="Macpherson A.J."/>
            <person name="Ganal-Vonarburg S.C."/>
            <person name="Bruggmann R."/>
            <person name="Vergeres G."/>
        </authorList>
    </citation>
    <scope>NUCLEOTIDE SEQUENCE [LARGE SCALE GENOMIC DNA]</scope>
    <source>
        <strain evidence="2 3">FAM 24235</strain>
    </source>
</reference>
<protein>
    <submittedName>
        <fullName evidence="2">Transposase</fullName>
    </submittedName>
</protein>
<feature type="domain" description="Transposase InsH N-terminal" evidence="1">
    <location>
        <begin position="13"/>
        <end position="73"/>
    </location>
</feature>